<evidence type="ECO:0000256" key="1">
    <source>
        <dbReference type="SAM" id="MobiDB-lite"/>
    </source>
</evidence>
<evidence type="ECO:0000313" key="2">
    <source>
        <dbReference type="EMBL" id="EDQ03350.1"/>
    </source>
</evidence>
<comment type="caution">
    <text evidence="2">The sequence shown here is derived from an EMBL/GenBank/DDBJ whole genome shotgun (WGS) entry which is preliminary data.</text>
</comment>
<dbReference type="EMBL" id="ABID01000022">
    <property type="protein sequence ID" value="EDQ03350.1"/>
    <property type="molecule type" value="Genomic_DNA"/>
</dbReference>
<protein>
    <submittedName>
        <fullName evidence="2">Uncharacterized protein</fullName>
    </submittedName>
</protein>
<accession>A0ABP2D4Y4</accession>
<evidence type="ECO:0000313" key="3">
    <source>
        <dbReference type="Proteomes" id="UP000003257"/>
    </source>
</evidence>
<gene>
    <name evidence="2" type="ORF">OIHEL45_20586</name>
</gene>
<feature type="region of interest" description="Disordered" evidence="1">
    <location>
        <begin position="1"/>
        <end position="20"/>
    </location>
</feature>
<organism evidence="2 3">
    <name type="scientific">Sulfitobacter indolifex HEL-45</name>
    <dbReference type="NCBI Taxonomy" id="391624"/>
    <lineage>
        <taxon>Bacteria</taxon>
        <taxon>Pseudomonadati</taxon>
        <taxon>Pseudomonadota</taxon>
        <taxon>Alphaproteobacteria</taxon>
        <taxon>Rhodobacterales</taxon>
        <taxon>Roseobacteraceae</taxon>
        <taxon>Sulfitobacter</taxon>
    </lineage>
</organism>
<sequence length="20" mass="1892">MTVVGGGFSSSYIGDDGDGA</sequence>
<dbReference type="Proteomes" id="UP000003257">
    <property type="component" value="Unassembled WGS sequence"/>
</dbReference>
<keyword evidence="3" id="KW-1185">Reference proteome</keyword>
<reference evidence="2 3" key="1">
    <citation type="submission" date="2007-11" db="EMBL/GenBank/DDBJ databases">
        <authorList>
            <person name="Wagner-Dobler I."/>
            <person name="Ferriera S."/>
            <person name="Johnson J."/>
            <person name="Kravitz S."/>
            <person name="Beeson K."/>
            <person name="Sutton G."/>
            <person name="Rogers Y.-H."/>
            <person name="Friedman R."/>
            <person name="Frazier M."/>
            <person name="Venter J.C."/>
        </authorList>
    </citation>
    <scope>NUCLEOTIDE SEQUENCE [LARGE SCALE GENOMIC DNA]</scope>
    <source>
        <strain evidence="2 3">HEL-45</strain>
    </source>
</reference>
<name>A0ABP2D4Y4_9RHOB</name>
<proteinExistence type="predicted"/>